<feature type="compositionally biased region" description="Basic and acidic residues" evidence="1">
    <location>
        <begin position="31"/>
        <end position="42"/>
    </location>
</feature>
<sequence length="114" mass="12851">MALNLRASFKERQHKGLSESLPAAPPPVKRTRPEVSHEELVSDAHTINQAGCSSESHHKRGKGAKGEKKERKVAKAKARRIREEKEIAKAKCKDVEYKRDQLKELGKLRAVFEA</sequence>
<feature type="compositionally biased region" description="Basic and acidic residues" evidence="1">
    <location>
        <begin position="8"/>
        <end position="17"/>
    </location>
</feature>
<protein>
    <submittedName>
        <fullName evidence="2">Uncharacterized protein</fullName>
    </submittedName>
</protein>
<gene>
    <name evidence="2" type="ORF">VITISV_043967</name>
</gene>
<feature type="region of interest" description="Disordered" evidence="1">
    <location>
        <begin position="1"/>
        <end position="81"/>
    </location>
</feature>
<feature type="compositionally biased region" description="Basic residues" evidence="1">
    <location>
        <begin position="71"/>
        <end position="80"/>
    </location>
</feature>
<accession>A5C090</accession>
<organism evidence="2">
    <name type="scientific">Vitis vinifera</name>
    <name type="common">Grape</name>
    <dbReference type="NCBI Taxonomy" id="29760"/>
    <lineage>
        <taxon>Eukaryota</taxon>
        <taxon>Viridiplantae</taxon>
        <taxon>Streptophyta</taxon>
        <taxon>Embryophyta</taxon>
        <taxon>Tracheophyta</taxon>
        <taxon>Spermatophyta</taxon>
        <taxon>Magnoliopsida</taxon>
        <taxon>eudicotyledons</taxon>
        <taxon>Gunneridae</taxon>
        <taxon>Pentapetalae</taxon>
        <taxon>rosids</taxon>
        <taxon>Vitales</taxon>
        <taxon>Vitaceae</taxon>
        <taxon>Viteae</taxon>
        <taxon>Vitis</taxon>
    </lineage>
</organism>
<evidence type="ECO:0000256" key="1">
    <source>
        <dbReference type="SAM" id="MobiDB-lite"/>
    </source>
</evidence>
<evidence type="ECO:0000313" key="2">
    <source>
        <dbReference type="EMBL" id="CAN83779.1"/>
    </source>
</evidence>
<name>A5C090_VITVI</name>
<dbReference type="AlphaFoldDB" id="A5C090"/>
<reference evidence="2" key="1">
    <citation type="journal article" date="2007" name="PLoS ONE">
        <title>The first genome sequence of an elite grapevine cultivar (Pinot noir Vitis vinifera L.): coping with a highly heterozygous genome.</title>
        <authorList>
            <person name="Velasco R."/>
            <person name="Zharkikh A."/>
            <person name="Troggio M."/>
            <person name="Cartwright D.A."/>
            <person name="Cestaro A."/>
            <person name="Pruss D."/>
            <person name="Pindo M."/>
            <person name="FitzGerald L.M."/>
            <person name="Vezzulli S."/>
            <person name="Reid J."/>
            <person name="Malacarne G."/>
            <person name="Iliev D."/>
            <person name="Coppola G."/>
            <person name="Wardell B."/>
            <person name="Micheletti D."/>
            <person name="Macalma T."/>
            <person name="Facci M."/>
            <person name="Mitchell J.T."/>
            <person name="Perazzolli M."/>
            <person name="Eldredge G."/>
            <person name="Gatto P."/>
            <person name="Oyzerski R."/>
            <person name="Moretto M."/>
            <person name="Gutin N."/>
            <person name="Stefanini M."/>
            <person name="Chen Y."/>
            <person name="Segala C."/>
            <person name="Davenport C."/>
            <person name="Dematte L."/>
            <person name="Mraz A."/>
            <person name="Battilana J."/>
            <person name="Stormo K."/>
            <person name="Costa F."/>
            <person name="Tao Q."/>
            <person name="Si-Ammour A."/>
            <person name="Harkins T."/>
            <person name="Lackey A."/>
            <person name="Perbost C."/>
            <person name="Taillon B."/>
            <person name="Stella A."/>
            <person name="Solovyev V."/>
            <person name="Fawcett J.A."/>
            <person name="Sterck L."/>
            <person name="Vandepoele K."/>
            <person name="Grando S.M."/>
            <person name="Toppo S."/>
            <person name="Moser C."/>
            <person name="Lanchbury J."/>
            <person name="Bogden R."/>
            <person name="Skolnick M."/>
            <person name="Sgaramella V."/>
            <person name="Bhatnagar S.K."/>
            <person name="Fontana P."/>
            <person name="Gutin A."/>
            <person name="Van de Peer Y."/>
            <person name="Salamini F."/>
            <person name="Viola R."/>
        </authorList>
    </citation>
    <scope>NUCLEOTIDE SEQUENCE</scope>
</reference>
<proteinExistence type="predicted"/>
<feature type="compositionally biased region" description="Polar residues" evidence="1">
    <location>
        <begin position="45"/>
        <end position="54"/>
    </location>
</feature>
<dbReference type="EMBL" id="AM477519">
    <property type="protein sequence ID" value="CAN83779.1"/>
    <property type="molecule type" value="Genomic_DNA"/>
</dbReference>